<keyword evidence="3 5" id="KW-0378">Hydrolase</keyword>
<name>A0A0D2MTR6_9CHLO</name>
<dbReference type="PROSITE" id="PS51892">
    <property type="entry name" value="SUBTILASE"/>
    <property type="match status" value="1"/>
</dbReference>
<feature type="active site" description="Charge relay system" evidence="5">
    <location>
        <position position="256"/>
    </location>
</feature>
<dbReference type="InterPro" id="IPR057060">
    <property type="entry name" value="MBTPS1_3rd"/>
</dbReference>
<dbReference type="PRINTS" id="PR00723">
    <property type="entry name" value="SUBTILISIN"/>
</dbReference>
<evidence type="ECO:0000259" key="9">
    <source>
        <dbReference type="Pfam" id="PF23094"/>
    </source>
</evidence>
<feature type="active site" description="Charge relay system" evidence="5">
    <location>
        <position position="225"/>
    </location>
</feature>
<evidence type="ECO:0000313" key="11">
    <source>
        <dbReference type="Proteomes" id="UP000054498"/>
    </source>
</evidence>
<dbReference type="InterPro" id="IPR036852">
    <property type="entry name" value="Peptidase_S8/S53_dom_sf"/>
</dbReference>
<dbReference type="GO" id="GO:0005794">
    <property type="term" value="C:Golgi apparatus"/>
    <property type="evidence" value="ECO:0007669"/>
    <property type="project" value="TreeGrafter"/>
</dbReference>
<dbReference type="PROSITE" id="PS00137">
    <property type="entry name" value="SUBTILASE_HIS"/>
    <property type="match status" value="1"/>
</dbReference>
<evidence type="ECO:0000313" key="10">
    <source>
        <dbReference type="EMBL" id="KIY97835.1"/>
    </source>
</evidence>
<dbReference type="AlphaFoldDB" id="A0A0D2MTR6"/>
<evidence type="ECO:0000259" key="7">
    <source>
        <dbReference type="Pfam" id="PF00082"/>
    </source>
</evidence>
<dbReference type="GO" id="GO:0006508">
    <property type="term" value="P:proteolysis"/>
    <property type="evidence" value="ECO:0007669"/>
    <property type="project" value="UniProtKB-KW"/>
</dbReference>
<evidence type="ECO:0000256" key="1">
    <source>
        <dbReference type="ARBA" id="ARBA00011073"/>
    </source>
</evidence>
<dbReference type="Pfam" id="PF23094">
    <property type="entry name" value="MBTPS1_3rd"/>
    <property type="match status" value="1"/>
</dbReference>
<evidence type="ECO:0000256" key="3">
    <source>
        <dbReference type="ARBA" id="ARBA00022801"/>
    </source>
</evidence>
<keyword evidence="4 5" id="KW-0720">Serine protease</keyword>
<evidence type="ECO:0000256" key="6">
    <source>
        <dbReference type="SAM" id="MobiDB-lite"/>
    </source>
</evidence>
<dbReference type="InterPro" id="IPR022398">
    <property type="entry name" value="Peptidase_S8_His-AS"/>
</dbReference>
<feature type="domain" description="MBTPS1 third" evidence="9">
    <location>
        <begin position="496"/>
        <end position="624"/>
    </location>
</feature>
<sequence>MASVLKGRLEQAAGPQPGCGHASTSPSCAPAGGWSWVPRDNRAAQHPTDFALVELGPGAAAVDEFESALRRQLGAAFRDMHPDRRFSGRLKGLQGSGDAVSGDQGGGGGGSGSGGGTVEAAAAGGAAEGAPDWDDVLSVKKPPGRLQTKPTIGLDPSDPSHREELRRRLRLRLRWRRSAARRRRARALLQGQDAGQGGGVAAMLSAPSVWEEGFTGKGVKVGVFDTGIREDHPHVRHIKDRTNWTHQDSLADGLGHGTFVAGVIAGSDAACLGFAPDIELHTFKVFTDDQVSYTSWFLDAFNYAMESGVHVINLSIGGPDYLDAPFVDKVQEVTASGILMVSAIGNDGPLWGTLNNPADNADVIGVGGVDNGGEIASFSSRGMTTHELPVSTGRVKPDVMAYAKDVSGSRIQGGCRQLSGTSVASPVVAGVVALLASTVPEATRWSVLNPASMKQALIEGAARLRGRGLYEQGAGRVDMIAAKGILDDYSPRASLFPAKLNFTDCPYMWPHCEQPLYAFRMPLAFNATVLNGLGASGRFARAPRFEAANEAGQLLEVSFTHAEVLWPWSGWLGIFVEVSPVAWNFSGVAEGEVIFTIESPPPWGSDAPRRSTVRVPLTAHIAPTPPKARRVLWDQIHSVRYPPGYIPRDNLDIKSDILDWHGDHPYTNYYDMYTALIKKGYYLEILSSPVTCVDLRNYGSYLVVDSEDEWYPQEVAAVEAAVKQHGLQLIVFAEWYHADSLTAMKFFDDNTRSWWTPATGGANVPALNELLAPHGVALGDAIVQGSLRVAGMDVPVSYGTSIWKFPAGGAVHAASLSDFASKGGAKDPSDSGARKDAPRAEHAVLGRARSGAGGVAVFGDSNCLDHSHRPAALWRA</sequence>
<dbReference type="SUPFAM" id="SSF52743">
    <property type="entry name" value="Subtilisin-like"/>
    <property type="match status" value="1"/>
</dbReference>
<evidence type="ECO:0000259" key="8">
    <source>
        <dbReference type="Pfam" id="PF23090"/>
    </source>
</evidence>
<organism evidence="10 11">
    <name type="scientific">Monoraphidium neglectum</name>
    <dbReference type="NCBI Taxonomy" id="145388"/>
    <lineage>
        <taxon>Eukaryota</taxon>
        <taxon>Viridiplantae</taxon>
        <taxon>Chlorophyta</taxon>
        <taxon>core chlorophytes</taxon>
        <taxon>Chlorophyceae</taxon>
        <taxon>CS clade</taxon>
        <taxon>Sphaeropleales</taxon>
        <taxon>Selenastraceae</taxon>
        <taxon>Monoraphidium</taxon>
    </lineage>
</organism>
<reference evidence="10 11" key="1">
    <citation type="journal article" date="2013" name="BMC Genomics">
        <title>Reconstruction of the lipid metabolism for the microalga Monoraphidium neglectum from its genome sequence reveals characteristics suitable for biofuel production.</title>
        <authorList>
            <person name="Bogen C."/>
            <person name="Al-Dilaimi A."/>
            <person name="Albersmeier A."/>
            <person name="Wichmann J."/>
            <person name="Grundmann M."/>
            <person name="Rupp O."/>
            <person name="Lauersen K.J."/>
            <person name="Blifernez-Klassen O."/>
            <person name="Kalinowski J."/>
            <person name="Goesmann A."/>
            <person name="Mussgnug J.H."/>
            <person name="Kruse O."/>
        </authorList>
    </citation>
    <scope>NUCLEOTIDE SEQUENCE [LARGE SCALE GENOMIC DNA]</scope>
    <source>
        <strain evidence="10 11">SAG 48.87</strain>
    </source>
</reference>
<keyword evidence="2 5" id="KW-0645">Protease</keyword>
<dbReference type="InterPro" id="IPR000209">
    <property type="entry name" value="Peptidase_S8/S53_dom"/>
</dbReference>
<dbReference type="Proteomes" id="UP000054498">
    <property type="component" value="Unassembled WGS sequence"/>
</dbReference>
<evidence type="ECO:0000256" key="2">
    <source>
        <dbReference type="ARBA" id="ARBA00022670"/>
    </source>
</evidence>
<accession>A0A0D2MTR6</accession>
<dbReference type="GeneID" id="25727259"/>
<feature type="region of interest" description="Disordered" evidence="6">
    <location>
        <begin position="85"/>
        <end position="163"/>
    </location>
</feature>
<dbReference type="PANTHER" id="PTHR43806">
    <property type="entry name" value="PEPTIDASE S8"/>
    <property type="match status" value="1"/>
</dbReference>
<dbReference type="GO" id="GO:0004252">
    <property type="term" value="F:serine-type endopeptidase activity"/>
    <property type="evidence" value="ECO:0007669"/>
    <property type="project" value="UniProtKB-UniRule"/>
</dbReference>
<feature type="compositionally biased region" description="Low complexity" evidence="6">
    <location>
        <begin position="118"/>
        <end position="130"/>
    </location>
</feature>
<dbReference type="PROSITE" id="PS00138">
    <property type="entry name" value="SUBTILASE_SER"/>
    <property type="match status" value="1"/>
</dbReference>
<feature type="active site" description="Charge relay system" evidence="5">
    <location>
        <position position="422"/>
    </location>
</feature>
<gene>
    <name evidence="10" type="ORF">MNEG_10128</name>
</gene>
<comment type="similarity">
    <text evidence="1 5">Belongs to the peptidase S8 family.</text>
</comment>
<dbReference type="InterPro" id="IPR050131">
    <property type="entry name" value="Peptidase_S8_subtilisin-like"/>
</dbReference>
<dbReference type="KEGG" id="mng:MNEG_10128"/>
<dbReference type="EMBL" id="KK102408">
    <property type="protein sequence ID" value="KIY97835.1"/>
    <property type="molecule type" value="Genomic_DNA"/>
</dbReference>
<evidence type="ECO:0000256" key="5">
    <source>
        <dbReference type="PROSITE-ProRule" id="PRU01240"/>
    </source>
</evidence>
<dbReference type="InterPro" id="IPR057032">
    <property type="entry name" value="MBTPS1_4th"/>
</dbReference>
<keyword evidence="11" id="KW-1185">Reference proteome</keyword>
<feature type="domain" description="Peptidase S8/S53" evidence="7">
    <location>
        <begin position="216"/>
        <end position="475"/>
    </location>
</feature>
<dbReference type="Pfam" id="PF23090">
    <property type="entry name" value="MBTPS1_4th"/>
    <property type="match status" value="1"/>
</dbReference>
<dbReference type="InterPro" id="IPR023828">
    <property type="entry name" value="Peptidase_S8_Ser-AS"/>
</dbReference>
<dbReference type="RefSeq" id="XP_013896855.1">
    <property type="nucleotide sequence ID" value="XM_014041401.1"/>
</dbReference>
<dbReference type="InterPro" id="IPR015500">
    <property type="entry name" value="Peptidase_S8_subtilisin-rel"/>
</dbReference>
<protein>
    <submittedName>
        <fullName evidence="10">Uncharacterized protein</fullName>
    </submittedName>
</protein>
<feature type="domain" description="MBTPS1 fourth" evidence="8">
    <location>
        <begin position="625"/>
        <end position="869"/>
    </location>
</feature>
<dbReference type="OrthoDB" id="1740355at2759"/>
<dbReference type="Pfam" id="PF00082">
    <property type="entry name" value="Peptidase_S8"/>
    <property type="match status" value="1"/>
</dbReference>
<proteinExistence type="inferred from homology"/>
<dbReference type="Gene3D" id="3.40.50.200">
    <property type="entry name" value="Peptidase S8/S53 domain"/>
    <property type="match status" value="1"/>
</dbReference>
<feature type="compositionally biased region" description="Gly residues" evidence="6">
    <location>
        <begin position="103"/>
        <end position="117"/>
    </location>
</feature>
<dbReference type="PANTHER" id="PTHR43806:SF7">
    <property type="entry name" value="MEMBRANE-BOUND TRANSCRIPTION FACTOR SITE-1 PROTEASE"/>
    <property type="match status" value="1"/>
</dbReference>
<evidence type="ECO:0000256" key="4">
    <source>
        <dbReference type="ARBA" id="ARBA00022825"/>
    </source>
</evidence>